<dbReference type="RefSeq" id="XP_009031826.1">
    <property type="nucleotide sequence ID" value="XM_009033578.1"/>
</dbReference>
<dbReference type="GeneID" id="20208751"/>
<name>T1FIV2_HELRO</name>
<evidence type="ECO:0000313" key="2">
    <source>
        <dbReference type="EnsemblMetazoa" id="HelroP182853"/>
    </source>
</evidence>
<dbReference type="Proteomes" id="UP000015101">
    <property type="component" value="Unassembled WGS sequence"/>
</dbReference>
<protein>
    <submittedName>
        <fullName evidence="1 2">Uncharacterized protein</fullName>
    </submittedName>
</protein>
<dbReference type="KEGG" id="hro:HELRODRAFT_182853"/>
<dbReference type="Gene3D" id="2.40.50.140">
    <property type="entry name" value="Nucleic acid-binding proteins"/>
    <property type="match status" value="1"/>
</dbReference>
<accession>T1FIV2</accession>
<reference evidence="2" key="3">
    <citation type="submission" date="2015-06" db="UniProtKB">
        <authorList>
            <consortium name="EnsemblMetazoa"/>
        </authorList>
    </citation>
    <scope>IDENTIFICATION</scope>
</reference>
<gene>
    <name evidence="2" type="primary">20208751</name>
    <name evidence="1" type="ORF">HELRODRAFT_182853</name>
</gene>
<proteinExistence type="predicted"/>
<dbReference type="EMBL" id="AMQM01008434">
    <property type="status" value="NOT_ANNOTATED_CDS"/>
    <property type="molecule type" value="Genomic_DNA"/>
</dbReference>
<dbReference type="CTD" id="20208751"/>
<dbReference type="InterPro" id="IPR012340">
    <property type="entry name" value="NA-bd_OB-fold"/>
</dbReference>
<dbReference type="HOGENOM" id="CLU_1200983_0_0_1"/>
<dbReference type="AlphaFoldDB" id="T1FIV2"/>
<keyword evidence="3" id="KW-1185">Reference proteome</keyword>
<reference evidence="1 3" key="2">
    <citation type="journal article" date="2013" name="Nature">
        <title>Insights into bilaterian evolution from three spiralian genomes.</title>
        <authorList>
            <person name="Simakov O."/>
            <person name="Marletaz F."/>
            <person name="Cho S.J."/>
            <person name="Edsinger-Gonzales E."/>
            <person name="Havlak P."/>
            <person name="Hellsten U."/>
            <person name="Kuo D.H."/>
            <person name="Larsson T."/>
            <person name="Lv J."/>
            <person name="Arendt D."/>
            <person name="Savage R."/>
            <person name="Osoegawa K."/>
            <person name="de Jong P."/>
            <person name="Grimwood J."/>
            <person name="Chapman J.A."/>
            <person name="Shapiro H."/>
            <person name="Aerts A."/>
            <person name="Otillar R.P."/>
            <person name="Terry A.Y."/>
            <person name="Boore J.L."/>
            <person name="Grigoriev I.V."/>
            <person name="Lindberg D.R."/>
            <person name="Seaver E.C."/>
            <person name="Weisblat D.A."/>
            <person name="Putnam N.H."/>
            <person name="Rokhsar D.S."/>
        </authorList>
    </citation>
    <scope>NUCLEOTIDE SEQUENCE</scope>
</reference>
<dbReference type="InParanoid" id="T1FIV2"/>
<dbReference type="EnsemblMetazoa" id="HelroT182853">
    <property type="protein sequence ID" value="HelroP182853"/>
    <property type="gene ID" value="HelroG182853"/>
</dbReference>
<evidence type="ECO:0000313" key="3">
    <source>
        <dbReference type="Proteomes" id="UP000015101"/>
    </source>
</evidence>
<evidence type="ECO:0000313" key="1">
    <source>
        <dbReference type="EMBL" id="ESN90061.1"/>
    </source>
</evidence>
<reference evidence="3" key="1">
    <citation type="submission" date="2012-12" db="EMBL/GenBank/DDBJ databases">
        <authorList>
            <person name="Hellsten U."/>
            <person name="Grimwood J."/>
            <person name="Chapman J.A."/>
            <person name="Shapiro H."/>
            <person name="Aerts A."/>
            <person name="Otillar R.P."/>
            <person name="Terry A.Y."/>
            <person name="Boore J.L."/>
            <person name="Simakov O."/>
            <person name="Marletaz F."/>
            <person name="Cho S.-J."/>
            <person name="Edsinger-Gonzales E."/>
            <person name="Havlak P."/>
            <person name="Kuo D.-H."/>
            <person name="Larsson T."/>
            <person name="Lv J."/>
            <person name="Arendt D."/>
            <person name="Savage R."/>
            <person name="Osoegawa K."/>
            <person name="de Jong P."/>
            <person name="Lindberg D.R."/>
            <person name="Seaver E.C."/>
            <person name="Weisblat D.A."/>
            <person name="Putnam N.H."/>
            <person name="Grigoriev I.V."/>
            <person name="Rokhsar D.S."/>
        </authorList>
    </citation>
    <scope>NUCLEOTIDE SEQUENCE</scope>
</reference>
<dbReference type="EMBL" id="KB097778">
    <property type="protein sequence ID" value="ESN90061.1"/>
    <property type="molecule type" value="Genomic_DNA"/>
</dbReference>
<organism evidence="2 3">
    <name type="scientific">Helobdella robusta</name>
    <name type="common">Californian leech</name>
    <dbReference type="NCBI Taxonomy" id="6412"/>
    <lineage>
        <taxon>Eukaryota</taxon>
        <taxon>Metazoa</taxon>
        <taxon>Spiralia</taxon>
        <taxon>Lophotrochozoa</taxon>
        <taxon>Annelida</taxon>
        <taxon>Clitellata</taxon>
        <taxon>Hirudinea</taxon>
        <taxon>Rhynchobdellida</taxon>
        <taxon>Glossiphoniidae</taxon>
        <taxon>Helobdella</taxon>
    </lineage>
</organism>
<sequence length="231" mass="27357">MTRDLYRLSQLGRNSKIGNLPLEIGSLVKVRGRVRDSRVYMDRPTHREVVCDRIEILENRMMEISSKLERLELHTRYYQLSFPWFQYTTPTQMKENSYLDLAMALLRKKNVSSYNRNLLAKMCPDFNDYTVDKVIGELVDTGFSFKDHMDVQKFHVVEKSRKLQESIKTYLLRHADNYEGVRLAMIFRHIREELQFSALSIKALRHCLAYMVSRDELITVDNKNDLYMCIG</sequence>